<protein>
    <submittedName>
        <fullName evidence="2">Uncharacterized protein</fullName>
    </submittedName>
</protein>
<feature type="region of interest" description="Disordered" evidence="1">
    <location>
        <begin position="1"/>
        <end position="22"/>
    </location>
</feature>
<evidence type="ECO:0000256" key="1">
    <source>
        <dbReference type="SAM" id="MobiDB-lite"/>
    </source>
</evidence>
<proteinExistence type="predicted"/>
<dbReference type="InterPro" id="IPR036721">
    <property type="entry name" value="RCK_C_sf"/>
</dbReference>
<dbReference type="EMBL" id="UOEI01000119">
    <property type="protein sequence ID" value="VAV94216.1"/>
    <property type="molecule type" value="Genomic_DNA"/>
</dbReference>
<evidence type="ECO:0000313" key="2">
    <source>
        <dbReference type="EMBL" id="VAV94216.1"/>
    </source>
</evidence>
<gene>
    <name evidence="2" type="ORF">MNBD_ACTINO01-600</name>
</gene>
<dbReference type="Gene3D" id="3.30.70.1450">
    <property type="entry name" value="Regulator of K+ conductance, C-terminal domain"/>
    <property type="match status" value="1"/>
</dbReference>
<dbReference type="GO" id="GO:0006813">
    <property type="term" value="P:potassium ion transport"/>
    <property type="evidence" value="ECO:0007669"/>
    <property type="project" value="InterPro"/>
</dbReference>
<accession>A0A3B0S053</accession>
<dbReference type="AlphaFoldDB" id="A0A3B0S053"/>
<feature type="non-terminal residue" evidence="2">
    <location>
        <position position="1"/>
    </location>
</feature>
<sequence>GGAMVIGISRDGEPVQMNPDPHSPLTENCVLFSIGTVDELDHLAGLIEVH</sequence>
<organism evidence="2">
    <name type="scientific">hydrothermal vent metagenome</name>
    <dbReference type="NCBI Taxonomy" id="652676"/>
    <lineage>
        <taxon>unclassified sequences</taxon>
        <taxon>metagenomes</taxon>
        <taxon>ecological metagenomes</taxon>
    </lineage>
</organism>
<reference evidence="2" key="1">
    <citation type="submission" date="2018-06" db="EMBL/GenBank/DDBJ databases">
        <authorList>
            <person name="Zhirakovskaya E."/>
        </authorList>
    </citation>
    <scope>NUCLEOTIDE SEQUENCE</scope>
</reference>
<dbReference type="SUPFAM" id="SSF116726">
    <property type="entry name" value="TrkA C-terminal domain-like"/>
    <property type="match status" value="1"/>
</dbReference>
<name>A0A3B0S053_9ZZZZ</name>